<organism evidence="1 2">
    <name type="scientific">Flagellimonas spongiicola</name>
    <dbReference type="NCBI Taxonomy" id="2942208"/>
    <lineage>
        <taxon>Bacteria</taxon>
        <taxon>Pseudomonadati</taxon>
        <taxon>Bacteroidota</taxon>
        <taxon>Flavobacteriia</taxon>
        <taxon>Flavobacteriales</taxon>
        <taxon>Flavobacteriaceae</taxon>
        <taxon>Flagellimonas</taxon>
    </lineage>
</organism>
<dbReference type="EMBL" id="JAMFMA010000002">
    <property type="protein sequence ID" value="MCL6274081.1"/>
    <property type="molecule type" value="Genomic_DNA"/>
</dbReference>
<sequence length="101" mass="11465">MKIQFKKHKNKPSTLSCTRDDGSVTWTKIHPGFEVHDIAHFAIETTLGFESAFFGLLKSGHDIGDFEIPREKRPDALLPKNLPLESLQTELIDRAITDFKT</sequence>
<evidence type="ECO:0000313" key="1">
    <source>
        <dbReference type="EMBL" id="MCL6274081.1"/>
    </source>
</evidence>
<proteinExistence type="predicted"/>
<accession>A0ABT0PS29</accession>
<dbReference type="Proteomes" id="UP001203607">
    <property type="component" value="Unassembled WGS sequence"/>
</dbReference>
<comment type="caution">
    <text evidence="1">The sequence shown here is derived from an EMBL/GenBank/DDBJ whole genome shotgun (WGS) entry which is preliminary data.</text>
</comment>
<reference evidence="1 2" key="1">
    <citation type="submission" date="2022-05" db="EMBL/GenBank/DDBJ databases">
        <authorList>
            <person name="Park J.-S."/>
        </authorList>
    </citation>
    <scope>NUCLEOTIDE SEQUENCE [LARGE SCALE GENOMIC DNA]</scope>
    <source>
        <strain evidence="1 2">2012CJ35-5</strain>
    </source>
</reference>
<protein>
    <submittedName>
        <fullName evidence="1">Uncharacterized protein</fullName>
    </submittedName>
</protein>
<name>A0ABT0PS29_9FLAO</name>
<gene>
    <name evidence="1" type="ORF">M3P19_08670</name>
</gene>
<dbReference type="RefSeq" id="WP_249657270.1">
    <property type="nucleotide sequence ID" value="NZ_JAMFMA010000002.1"/>
</dbReference>
<evidence type="ECO:0000313" key="2">
    <source>
        <dbReference type="Proteomes" id="UP001203607"/>
    </source>
</evidence>
<keyword evidence="2" id="KW-1185">Reference proteome</keyword>